<accession>A0A448X8M7</accession>
<name>A0A448X8M7_9PLAT</name>
<dbReference type="Proteomes" id="UP000784294">
    <property type="component" value="Unassembled WGS sequence"/>
</dbReference>
<protein>
    <submittedName>
        <fullName evidence="2">Uncharacterized protein</fullName>
    </submittedName>
</protein>
<dbReference type="AlphaFoldDB" id="A0A448X8M7"/>
<feature type="region of interest" description="Disordered" evidence="1">
    <location>
        <begin position="16"/>
        <end position="54"/>
    </location>
</feature>
<feature type="non-terminal residue" evidence="2">
    <location>
        <position position="1"/>
    </location>
</feature>
<reference evidence="2" key="1">
    <citation type="submission" date="2018-11" db="EMBL/GenBank/DDBJ databases">
        <authorList>
            <consortium name="Pathogen Informatics"/>
        </authorList>
    </citation>
    <scope>NUCLEOTIDE SEQUENCE</scope>
</reference>
<proteinExistence type="predicted"/>
<comment type="caution">
    <text evidence="2">The sequence shown here is derived from an EMBL/GenBank/DDBJ whole genome shotgun (WGS) entry which is preliminary data.</text>
</comment>
<dbReference type="EMBL" id="CAAALY010116844">
    <property type="protein sequence ID" value="VEL30915.1"/>
    <property type="molecule type" value="Genomic_DNA"/>
</dbReference>
<organism evidence="2 3">
    <name type="scientific">Protopolystoma xenopodis</name>
    <dbReference type="NCBI Taxonomy" id="117903"/>
    <lineage>
        <taxon>Eukaryota</taxon>
        <taxon>Metazoa</taxon>
        <taxon>Spiralia</taxon>
        <taxon>Lophotrochozoa</taxon>
        <taxon>Platyhelminthes</taxon>
        <taxon>Monogenea</taxon>
        <taxon>Polyopisthocotylea</taxon>
        <taxon>Polystomatidea</taxon>
        <taxon>Polystomatidae</taxon>
        <taxon>Protopolystoma</taxon>
    </lineage>
</organism>
<gene>
    <name evidence="2" type="ORF">PXEA_LOCUS24355</name>
</gene>
<evidence type="ECO:0000313" key="2">
    <source>
        <dbReference type="EMBL" id="VEL30915.1"/>
    </source>
</evidence>
<evidence type="ECO:0000313" key="3">
    <source>
        <dbReference type="Proteomes" id="UP000784294"/>
    </source>
</evidence>
<feature type="compositionally biased region" description="Polar residues" evidence="1">
    <location>
        <begin position="33"/>
        <end position="47"/>
    </location>
</feature>
<sequence length="129" mass="14429">TRVAFGVIWCSPKRRGNKTSSRLGRSDNDRSFVRQTGKQRQPQSWTTLFPRGQDDTDAFFCCTKSTQRRQHSAYETISRSGLKIALDSLSLSFSLSLLLLLSLASVRLNSTAACTASHRIQARDVSTRC</sequence>
<keyword evidence="3" id="KW-1185">Reference proteome</keyword>
<evidence type="ECO:0000256" key="1">
    <source>
        <dbReference type="SAM" id="MobiDB-lite"/>
    </source>
</evidence>